<organism evidence="2 3">
    <name type="scientific">Sphingopyxis panaciterrulae</name>
    <dbReference type="NCBI Taxonomy" id="462372"/>
    <lineage>
        <taxon>Bacteria</taxon>
        <taxon>Pseudomonadati</taxon>
        <taxon>Pseudomonadota</taxon>
        <taxon>Alphaproteobacteria</taxon>
        <taxon>Sphingomonadales</taxon>
        <taxon>Sphingomonadaceae</taxon>
        <taxon>Sphingopyxis</taxon>
    </lineage>
</organism>
<feature type="transmembrane region" description="Helical" evidence="1">
    <location>
        <begin position="6"/>
        <end position="27"/>
    </location>
</feature>
<keyword evidence="1" id="KW-0472">Membrane</keyword>
<keyword evidence="1" id="KW-1133">Transmembrane helix</keyword>
<dbReference type="Gene3D" id="2.30.320.10">
    <property type="entry name" value="YwqG-like"/>
    <property type="match status" value="1"/>
</dbReference>
<dbReference type="InterPro" id="IPR015315">
    <property type="entry name" value="DUF1963"/>
</dbReference>
<evidence type="ECO:0000256" key="1">
    <source>
        <dbReference type="SAM" id="Phobius"/>
    </source>
</evidence>
<evidence type="ECO:0000313" key="2">
    <source>
        <dbReference type="EMBL" id="MBB5705173.1"/>
    </source>
</evidence>
<proteinExistence type="predicted"/>
<comment type="caution">
    <text evidence="2">The sequence shown here is derived from an EMBL/GenBank/DDBJ whole genome shotgun (WGS) entry which is preliminary data.</text>
</comment>
<protein>
    <recommendedName>
        <fullName evidence="4">DUF1963 domain-containing protein</fullName>
    </recommendedName>
</protein>
<name>A0A7W9B2T2_9SPHN</name>
<dbReference type="EMBL" id="JACIJH010000001">
    <property type="protein sequence ID" value="MBB5705173.1"/>
    <property type="molecule type" value="Genomic_DNA"/>
</dbReference>
<reference evidence="2 3" key="1">
    <citation type="submission" date="2020-08" db="EMBL/GenBank/DDBJ databases">
        <title>Genomic Encyclopedia of Type Strains, Phase IV (KMG-IV): sequencing the most valuable type-strain genomes for metagenomic binning, comparative biology and taxonomic classification.</title>
        <authorList>
            <person name="Goeker M."/>
        </authorList>
    </citation>
    <scope>NUCLEOTIDE SEQUENCE [LARGE SCALE GENOMIC DNA]</scope>
    <source>
        <strain evidence="2 3">DSM 27163</strain>
    </source>
</reference>
<dbReference type="Proteomes" id="UP000537161">
    <property type="component" value="Unassembled WGS sequence"/>
</dbReference>
<evidence type="ECO:0000313" key="3">
    <source>
        <dbReference type="Proteomes" id="UP000537161"/>
    </source>
</evidence>
<accession>A0A7W9B2T2</accession>
<gene>
    <name evidence="2" type="ORF">FHR21_000498</name>
</gene>
<dbReference type="InterPro" id="IPR035948">
    <property type="entry name" value="YwqG-like_sf"/>
</dbReference>
<dbReference type="AlphaFoldDB" id="A0A7W9B2T2"/>
<keyword evidence="3" id="KW-1185">Reference proteome</keyword>
<keyword evidence="1" id="KW-0812">Transmembrane</keyword>
<evidence type="ECO:0008006" key="4">
    <source>
        <dbReference type="Google" id="ProtNLM"/>
    </source>
</evidence>
<dbReference type="SUPFAM" id="SSF103032">
    <property type="entry name" value="Hypothetical protein YwqG"/>
    <property type="match status" value="1"/>
</dbReference>
<dbReference type="Pfam" id="PF09234">
    <property type="entry name" value="DUF1963"/>
    <property type="match status" value="1"/>
</dbReference>
<dbReference type="RefSeq" id="WP_184094965.1">
    <property type="nucleotide sequence ID" value="NZ_JACIJH010000001.1"/>
</dbReference>
<sequence>MDDLQSALLAWTAITVLFLLAAGLIWWRRRPRHQTIPRAPKQVRELRLPSLPRTRREAIPEVEIAPSRLARIKATPVEPRAADPFVPPEPAPPPAALEQTLDAMASEVEARAAEGPIDDTVVRVRLVPQIPLRDAIQTRSRLGGRPRLPAALDWPRIDGVKGDFLAQIACADLPPDLWDGLGPREGWLAVFAHPMTGEAIILHLAEDGPPREAPQGAGDAIFAPHGGVGFGDFAALAVRAFPEWPVDVVAVRPGDSDPRDEAAPGDMTDAADYDIADPAFHPFDWDSLRLMAAVLDRRLARLVGGGEANRAAAASAAEIVAIIRDSADQHPFTAADATAVMAALHAIRWVPDAAAGPALPLTRHDPRAPLWVHEYRALLFDHAKHAWCADPSRLSAPARAYFEPLWQDLAAREMAAMGPPALPLPGFDPEREAVLLELPTSGLMSRRIGEEEGALLLIIRKADLAAGDFSKVRTLRTR</sequence>